<organism evidence="8 9">
    <name type="scientific">Elaeophora elaphi</name>
    <dbReference type="NCBI Taxonomy" id="1147741"/>
    <lineage>
        <taxon>Eukaryota</taxon>
        <taxon>Metazoa</taxon>
        <taxon>Ecdysozoa</taxon>
        <taxon>Nematoda</taxon>
        <taxon>Chromadorea</taxon>
        <taxon>Rhabditida</taxon>
        <taxon>Spirurina</taxon>
        <taxon>Spiruromorpha</taxon>
        <taxon>Filarioidea</taxon>
        <taxon>Onchocercidae</taxon>
        <taxon>Elaeophora</taxon>
    </lineage>
</organism>
<evidence type="ECO:0000256" key="3">
    <source>
        <dbReference type="ARBA" id="ARBA00023015"/>
    </source>
</evidence>
<evidence type="ECO:0000256" key="2">
    <source>
        <dbReference type="ARBA" id="ARBA00007688"/>
    </source>
</evidence>
<dbReference type="InterPro" id="IPR011442">
    <property type="entry name" value="TAF6_C"/>
</dbReference>
<reference evidence="9" key="1">
    <citation type="submission" date="2017-02" db="UniProtKB">
        <authorList>
            <consortium name="WormBaseParasite"/>
        </authorList>
    </citation>
    <scope>IDENTIFICATION</scope>
</reference>
<dbReference type="SMART" id="SM00803">
    <property type="entry name" value="TAF"/>
    <property type="match status" value="1"/>
</dbReference>
<dbReference type="InterPro" id="IPR046344">
    <property type="entry name" value="TAF6_C_sf"/>
</dbReference>
<feature type="domain" description="TATA box binding protein associated factor (TAF) histone-like fold" evidence="7">
    <location>
        <begin position="60"/>
        <end position="124"/>
    </location>
</feature>
<evidence type="ECO:0000259" key="7">
    <source>
        <dbReference type="SMART" id="SM00803"/>
    </source>
</evidence>
<evidence type="ECO:0000256" key="4">
    <source>
        <dbReference type="ARBA" id="ARBA00023163"/>
    </source>
</evidence>
<evidence type="ECO:0000256" key="6">
    <source>
        <dbReference type="ARBA" id="ARBA00040091"/>
    </source>
</evidence>
<comment type="similarity">
    <text evidence="2">Belongs to the TAF6 family.</text>
</comment>
<dbReference type="GO" id="GO:0051123">
    <property type="term" value="P:RNA polymerase II preinitiation complex assembly"/>
    <property type="evidence" value="ECO:0007669"/>
    <property type="project" value="TreeGrafter"/>
</dbReference>
<dbReference type="STRING" id="1147741.A0A0R3RYL1"/>
<protein>
    <recommendedName>
        <fullName evidence="6">Transcription initiation factor TFIID subunit 6</fullName>
    </recommendedName>
</protein>
<dbReference type="InterPro" id="IPR004823">
    <property type="entry name" value="TAF_TATA-bd_Histone-like_dom"/>
</dbReference>
<keyword evidence="4" id="KW-0804">Transcription</keyword>
<keyword evidence="8" id="KW-1185">Reference proteome</keyword>
<dbReference type="GO" id="GO:0046982">
    <property type="term" value="F:protein heterodimerization activity"/>
    <property type="evidence" value="ECO:0007669"/>
    <property type="project" value="InterPro"/>
</dbReference>
<dbReference type="GO" id="GO:0000124">
    <property type="term" value="C:SAGA complex"/>
    <property type="evidence" value="ECO:0007669"/>
    <property type="project" value="InterPro"/>
</dbReference>
<dbReference type="AlphaFoldDB" id="A0A0R3RYL1"/>
<sequence>MDVIRIRLRHVLRIKYLRTGNGVMPNNVQRVINGGHQNVASTSGTTNTHTSNSGAANVDAEYGTSYVKVVAETIGIAGLPDVCASQIAVQTTYAIKMVIEQAKKFTVHGRRKRVTAEDIDSAFAMSGYPPLFGFTVKEGLPFRFAGSLGRDLFVTDDRDVEITPVVNAPAAKLPLETNIKSHWLVIDGVQPAVPENPAPVVEAETPVTVATEKAAVDTGLSILSKAHRGLQQTEQVQIKTTSTHALSVEQQVFFKEITEAIMGSDDTRRTEALYSLQTDAGLQQLLPRFSVAIVEGVRCNIVQHNLAILIYLMRMIQSLANNPALSLERCLHELLPSVLSCILSRQLCARPETDNHWALREFSSRLLANVCRSYNISHLRSRITQVLAQVWRDENCTLAALYGSLYALNELGVDTVHSVVIPRAAQLHNDLRRVMSDKPNTVDKLAAEKLQNFVIKVLVHFVKTQKPTGLKEVTDYQNMFGGFGEAVYKAVTSEHAPVVSVSASASNNNVHSAALHRSGSDRRPAVSAVSEGDRGRREILSELKFYTLKFFYKPLQQQQQQRLMISTKQPVTSLSSSPLYVVRPQSSPIPIRNSAQQQPYVNIISSGRLQQSTPVLSRPAHQSTYYVSSGTNSPTNSYVVRPSGYKKMIVTSQRGTTSSANDNFRLVHCGRGFFI</sequence>
<dbReference type="SUPFAM" id="SSF48371">
    <property type="entry name" value="ARM repeat"/>
    <property type="match status" value="1"/>
</dbReference>
<dbReference type="GO" id="GO:0003713">
    <property type="term" value="F:transcription coactivator activity"/>
    <property type="evidence" value="ECO:0007669"/>
    <property type="project" value="TreeGrafter"/>
</dbReference>
<evidence type="ECO:0000313" key="8">
    <source>
        <dbReference type="Proteomes" id="UP000050640"/>
    </source>
</evidence>
<name>A0A0R3RYL1_9BILA</name>
<dbReference type="PANTHER" id="PTHR10221">
    <property type="entry name" value="TRANSCRIPTION INITIATION FACTOR TFIID SUBUNIT 6"/>
    <property type="match status" value="1"/>
</dbReference>
<proteinExistence type="inferred from homology"/>
<dbReference type="InterPro" id="IPR037796">
    <property type="entry name" value="TAF6"/>
</dbReference>
<dbReference type="CDD" id="cd22931">
    <property type="entry name" value="HFD_TAF6"/>
    <property type="match status" value="1"/>
</dbReference>
<dbReference type="GO" id="GO:0005669">
    <property type="term" value="C:transcription factor TFIID complex"/>
    <property type="evidence" value="ECO:0007669"/>
    <property type="project" value="InterPro"/>
</dbReference>
<keyword evidence="3" id="KW-0805">Transcription regulation</keyword>
<dbReference type="Gene3D" id="1.25.40.770">
    <property type="entry name" value="TAF6, C-terminal HEAT repeat domain"/>
    <property type="match status" value="1"/>
</dbReference>
<dbReference type="InterPro" id="IPR016024">
    <property type="entry name" value="ARM-type_fold"/>
</dbReference>
<evidence type="ECO:0000256" key="5">
    <source>
        <dbReference type="ARBA" id="ARBA00023242"/>
    </source>
</evidence>
<dbReference type="SUPFAM" id="SSF47113">
    <property type="entry name" value="Histone-fold"/>
    <property type="match status" value="1"/>
</dbReference>
<dbReference type="GO" id="GO:0046695">
    <property type="term" value="C:SLIK (SAGA-like) complex"/>
    <property type="evidence" value="ECO:0007669"/>
    <property type="project" value="InterPro"/>
</dbReference>
<dbReference type="FunFam" id="1.25.40.770:FF:000001">
    <property type="entry name" value="Transcription initiation factor TFIID subunit 6"/>
    <property type="match status" value="1"/>
</dbReference>
<keyword evidence="5" id="KW-0539">Nucleus</keyword>
<accession>A0A0R3RYL1</accession>
<dbReference type="Pfam" id="PF02969">
    <property type="entry name" value="TAF"/>
    <property type="match status" value="1"/>
</dbReference>
<dbReference type="InterPro" id="IPR009072">
    <property type="entry name" value="Histone-fold"/>
</dbReference>
<dbReference type="WBParaSite" id="EEL_0000737001-mRNA-1">
    <property type="protein sequence ID" value="EEL_0000737001-mRNA-1"/>
    <property type="gene ID" value="EEL_0000737001"/>
</dbReference>
<comment type="subcellular location">
    <subcellularLocation>
        <location evidence="1">Nucleus</location>
    </subcellularLocation>
</comment>
<dbReference type="GO" id="GO:0016251">
    <property type="term" value="F:RNA polymerase II general transcription initiation factor activity"/>
    <property type="evidence" value="ECO:0007669"/>
    <property type="project" value="InterPro"/>
</dbReference>
<dbReference type="Pfam" id="PF07571">
    <property type="entry name" value="TAF6_C"/>
    <property type="match status" value="1"/>
</dbReference>
<dbReference type="Gene3D" id="1.10.20.10">
    <property type="entry name" value="Histone, subunit A"/>
    <property type="match status" value="1"/>
</dbReference>
<evidence type="ECO:0000256" key="1">
    <source>
        <dbReference type="ARBA" id="ARBA00004123"/>
    </source>
</evidence>
<dbReference type="CDD" id="cd08050">
    <property type="entry name" value="TAF6C"/>
    <property type="match status" value="1"/>
</dbReference>
<evidence type="ECO:0000313" key="9">
    <source>
        <dbReference type="WBParaSite" id="EEL_0000737001-mRNA-1"/>
    </source>
</evidence>
<dbReference type="Proteomes" id="UP000050640">
    <property type="component" value="Unplaced"/>
</dbReference>
<dbReference type="PANTHER" id="PTHR10221:SF9">
    <property type="entry name" value="TRANSCRIPTION INITIATION FACTOR TFIID SUBUNIT 6"/>
    <property type="match status" value="1"/>
</dbReference>